<evidence type="ECO:0000313" key="1">
    <source>
        <dbReference type="EMBL" id="OGZ60738.1"/>
    </source>
</evidence>
<dbReference type="Proteomes" id="UP000178835">
    <property type="component" value="Unassembled WGS sequence"/>
</dbReference>
<dbReference type="EMBL" id="MHOH01000014">
    <property type="protein sequence ID" value="OGZ60738.1"/>
    <property type="molecule type" value="Genomic_DNA"/>
</dbReference>
<name>A0A1G2HFQ7_9BACT</name>
<comment type="caution">
    <text evidence="1">The sequence shown here is derived from an EMBL/GenBank/DDBJ whole genome shotgun (WGS) entry which is preliminary data.</text>
</comment>
<reference evidence="1 2" key="1">
    <citation type="journal article" date="2016" name="Nat. Commun.">
        <title>Thousands of microbial genomes shed light on interconnected biogeochemical processes in an aquifer system.</title>
        <authorList>
            <person name="Anantharaman K."/>
            <person name="Brown C.T."/>
            <person name="Hug L.A."/>
            <person name="Sharon I."/>
            <person name="Castelle C.J."/>
            <person name="Probst A.J."/>
            <person name="Thomas B.C."/>
            <person name="Singh A."/>
            <person name="Wilkins M.J."/>
            <person name="Karaoz U."/>
            <person name="Brodie E.L."/>
            <person name="Williams K.H."/>
            <person name="Hubbard S.S."/>
            <person name="Banfield J.F."/>
        </authorList>
    </citation>
    <scope>NUCLEOTIDE SEQUENCE [LARGE SCALE GENOMIC DNA]</scope>
</reference>
<sequence length="81" mass="9184">MDKNEAYEKLIAWLKKMGYSGSIRLMDSQKRGAHAWGFWPVGGGFFIIRDDGFANDNYNTFGPGTGWYNSEGESVREEDIP</sequence>
<organism evidence="1 2">
    <name type="scientific">Candidatus Spechtbacteria bacterium RIFCSPLOWO2_01_FULL_43_12</name>
    <dbReference type="NCBI Taxonomy" id="1802162"/>
    <lineage>
        <taxon>Bacteria</taxon>
        <taxon>Candidatus Spechtiibacteriota</taxon>
    </lineage>
</organism>
<evidence type="ECO:0000313" key="2">
    <source>
        <dbReference type="Proteomes" id="UP000178835"/>
    </source>
</evidence>
<gene>
    <name evidence="1" type="ORF">A2919_01110</name>
</gene>
<accession>A0A1G2HFQ7</accession>
<proteinExistence type="predicted"/>
<evidence type="ECO:0008006" key="3">
    <source>
        <dbReference type="Google" id="ProtNLM"/>
    </source>
</evidence>
<protein>
    <recommendedName>
        <fullName evidence="3">Immunity protein 35 domain-containing protein</fullName>
    </recommendedName>
</protein>
<dbReference type="AlphaFoldDB" id="A0A1G2HFQ7"/>